<evidence type="ECO:0000313" key="1">
    <source>
        <dbReference type="EMBL" id="KKL94507.1"/>
    </source>
</evidence>
<sequence>MSKMAEEYNKRLEKYAPDLLEALKELLRAVRQDRLILKARVSAVEAIAKVEGKL</sequence>
<gene>
    <name evidence="1" type="ORF">LCGC14_1863940</name>
</gene>
<reference evidence="1" key="1">
    <citation type="journal article" date="2015" name="Nature">
        <title>Complex archaea that bridge the gap between prokaryotes and eukaryotes.</title>
        <authorList>
            <person name="Spang A."/>
            <person name="Saw J.H."/>
            <person name="Jorgensen S.L."/>
            <person name="Zaremba-Niedzwiedzka K."/>
            <person name="Martijn J."/>
            <person name="Lind A.E."/>
            <person name="van Eijk R."/>
            <person name="Schleper C."/>
            <person name="Guy L."/>
            <person name="Ettema T.J."/>
        </authorList>
    </citation>
    <scope>NUCLEOTIDE SEQUENCE</scope>
</reference>
<dbReference type="EMBL" id="LAZR01018906">
    <property type="protein sequence ID" value="KKL94507.1"/>
    <property type="molecule type" value="Genomic_DNA"/>
</dbReference>
<comment type="caution">
    <text evidence="1">The sequence shown here is derived from an EMBL/GenBank/DDBJ whole genome shotgun (WGS) entry which is preliminary data.</text>
</comment>
<organism evidence="1">
    <name type="scientific">marine sediment metagenome</name>
    <dbReference type="NCBI Taxonomy" id="412755"/>
    <lineage>
        <taxon>unclassified sequences</taxon>
        <taxon>metagenomes</taxon>
        <taxon>ecological metagenomes</taxon>
    </lineage>
</organism>
<dbReference type="AlphaFoldDB" id="A0A0F9J5M6"/>
<accession>A0A0F9J5M6</accession>
<name>A0A0F9J5M6_9ZZZZ</name>
<protein>
    <submittedName>
        <fullName evidence="1">Uncharacterized protein</fullName>
    </submittedName>
</protein>
<proteinExistence type="predicted"/>